<keyword evidence="1" id="KW-0175">Coiled coil</keyword>
<dbReference type="Proteomes" id="UP000789508">
    <property type="component" value="Unassembled WGS sequence"/>
</dbReference>
<reference evidence="2" key="1">
    <citation type="submission" date="2021-06" db="EMBL/GenBank/DDBJ databases">
        <authorList>
            <person name="Kallberg Y."/>
            <person name="Tangrot J."/>
            <person name="Rosling A."/>
        </authorList>
    </citation>
    <scope>NUCLEOTIDE SEQUENCE</scope>
    <source>
        <strain evidence="2">FL130A</strain>
    </source>
</reference>
<dbReference type="InterPro" id="IPR032675">
    <property type="entry name" value="LRR_dom_sf"/>
</dbReference>
<dbReference type="AlphaFoldDB" id="A0A9N9E6R0"/>
<gene>
    <name evidence="2" type="ORF">ALEPTO_LOCUS10358</name>
</gene>
<dbReference type="SUPFAM" id="SSF52058">
    <property type="entry name" value="L domain-like"/>
    <property type="match status" value="1"/>
</dbReference>
<accession>A0A9N9E6R0</accession>
<name>A0A9N9E6R0_9GLOM</name>
<feature type="coiled-coil region" evidence="1">
    <location>
        <begin position="32"/>
        <end position="83"/>
    </location>
</feature>
<feature type="coiled-coil region" evidence="1">
    <location>
        <begin position="135"/>
        <end position="176"/>
    </location>
</feature>
<dbReference type="Gene3D" id="3.80.10.10">
    <property type="entry name" value="Ribonuclease Inhibitor"/>
    <property type="match status" value="1"/>
</dbReference>
<feature type="non-terminal residue" evidence="2">
    <location>
        <position position="394"/>
    </location>
</feature>
<proteinExistence type="predicted"/>
<keyword evidence="3" id="KW-1185">Reference proteome</keyword>
<sequence>EQITNLQQEVQYYQTLYENRVKKDLGLEEVEDEELSRLLEETNAEMEKLKDEIQELKELNDKLAEQNQEIENLSTSKNSAIQTADDQLKIQHQEQLRKINLLFDEKAKDYETIDFNGLYSLLVKVKESSKNLDIMTDKEEIIKGLEEKVKELTTENERLKEEVNKFKMEEEAETEKKEEVELKMEPETIKFLDEDYPKEKRGSVEAIDIDYSNFKGHLDLREFVNLKKLSCKLNQLTSIDLSKNVNLKELDCFYNQLTSLDLYCYNNKLTSLDVSHNPKLTDLYCDAELFIENKITGLEKTSIIRLDCRGGDLLQKNISDLNELVSQVNQATIQDEEFLKKIFPKGIEINKRTYYRILDQIANTILARCLIIQNRLYDGKDEEYEKRLENLTQE</sequence>
<organism evidence="2 3">
    <name type="scientific">Ambispora leptoticha</name>
    <dbReference type="NCBI Taxonomy" id="144679"/>
    <lineage>
        <taxon>Eukaryota</taxon>
        <taxon>Fungi</taxon>
        <taxon>Fungi incertae sedis</taxon>
        <taxon>Mucoromycota</taxon>
        <taxon>Glomeromycotina</taxon>
        <taxon>Glomeromycetes</taxon>
        <taxon>Archaeosporales</taxon>
        <taxon>Ambisporaceae</taxon>
        <taxon>Ambispora</taxon>
    </lineage>
</organism>
<protein>
    <submittedName>
        <fullName evidence="2">275_t:CDS:1</fullName>
    </submittedName>
</protein>
<dbReference type="EMBL" id="CAJVPS010011014">
    <property type="protein sequence ID" value="CAG8662176.1"/>
    <property type="molecule type" value="Genomic_DNA"/>
</dbReference>
<evidence type="ECO:0000313" key="3">
    <source>
        <dbReference type="Proteomes" id="UP000789508"/>
    </source>
</evidence>
<evidence type="ECO:0000256" key="1">
    <source>
        <dbReference type="SAM" id="Coils"/>
    </source>
</evidence>
<comment type="caution">
    <text evidence="2">The sequence shown here is derived from an EMBL/GenBank/DDBJ whole genome shotgun (WGS) entry which is preliminary data.</text>
</comment>
<evidence type="ECO:0000313" key="2">
    <source>
        <dbReference type="EMBL" id="CAG8662176.1"/>
    </source>
</evidence>
<dbReference type="OrthoDB" id="10666050at2759"/>